<dbReference type="InterPro" id="IPR001087">
    <property type="entry name" value="GDSL"/>
</dbReference>
<dbReference type="Gene3D" id="3.40.50.1110">
    <property type="entry name" value="SGNH hydrolase"/>
    <property type="match status" value="1"/>
</dbReference>
<proteinExistence type="predicted"/>
<gene>
    <name evidence="1" type="ORF">GCM10011425_05260</name>
</gene>
<name>A0A917J606_9SPHI</name>
<comment type="caution">
    <text evidence="1">The sequence shown here is derived from an EMBL/GenBank/DDBJ whole genome shotgun (WGS) entry which is preliminary data.</text>
</comment>
<dbReference type="SUPFAM" id="SSF52266">
    <property type="entry name" value="SGNH hydrolase"/>
    <property type="match status" value="1"/>
</dbReference>
<reference evidence="1" key="2">
    <citation type="submission" date="2020-09" db="EMBL/GenBank/DDBJ databases">
        <authorList>
            <person name="Sun Q."/>
            <person name="Sedlacek I."/>
        </authorList>
    </citation>
    <scope>NUCLEOTIDE SEQUENCE</scope>
    <source>
        <strain evidence="1">CCM 8711</strain>
    </source>
</reference>
<dbReference type="AlphaFoldDB" id="A0A917J606"/>
<protein>
    <submittedName>
        <fullName evidence="1">Outer membrane protein</fullName>
    </submittedName>
</protein>
<dbReference type="InterPro" id="IPR036514">
    <property type="entry name" value="SGNH_hydro_sf"/>
</dbReference>
<evidence type="ECO:0000313" key="2">
    <source>
        <dbReference type="Proteomes" id="UP000662074"/>
    </source>
</evidence>
<accession>A0A917J606</accession>
<keyword evidence="2" id="KW-1185">Reference proteome</keyword>
<evidence type="ECO:0000313" key="1">
    <source>
        <dbReference type="EMBL" id="GGI49314.1"/>
    </source>
</evidence>
<dbReference type="RefSeq" id="WP_188413523.1">
    <property type="nucleotide sequence ID" value="NZ_BMDO01000001.1"/>
</dbReference>
<sequence length="448" mass="46989">MKLNNYKNIFLVGLLTLAACKPSVETPVLTKGSADFSRFISVGNSLTSGFADGGLYREGQLNSFPSIVAQQMQAVGGGNFAQPLFSEDKADGSGYIRLDKFNADGTPVTVNQSTNNAVRGVIAVPISATATTNVTVYTKYTGDINNYGVPGIRLSDATNPLYGNYNGYFERLLPGITPANTSTSYLDFVTAKPYTFFSNWLGNNDALGYATSGGAGDVLTPKATFTALYNQVITKLTAGGQKGVVSTIPDVTAIPYFSTVTIGAILAGVQKVNPAATALYVSARNTADDATGISYTARVATAADLVTLTFPTSKIGTLVSTVAGPLPYGLTPLTPIENQYILDPNEVVLVRGYVDAYNTTIKAAAASKGLALVDMYTVLNNIKKGVIIDGVSLNSSFISGGVFSLDGVHLTPRGYAIVANEFIKAINAQYGSTIPQAEVSAYRGVKIP</sequence>
<dbReference type="EMBL" id="BMDO01000001">
    <property type="protein sequence ID" value="GGI49314.1"/>
    <property type="molecule type" value="Genomic_DNA"/>
</dbReference>
<dbReference type="PROSITE" id="PS51257">
    <property type="entry name" value="PROKAR_LIPOPROTEIN"/>
    <property type="match status" value="1"/>
</dbReference>
<dbReference type="GO" id="GO:0016788">
    <property type="term" value="F:hydrolase activity, acting on ester bonds"/>
    <property type="evidence" value="ECO:0007669"/>
    <property type="project" value="InterPro"/>
</dbReference>
<dbReference type="Proteomes" id="UP000662074">
    <property type="component" value="Unassembled WGS sequence"/>
</dbReference>
<reference evidence="1" key="1">
    <citation type="journal article" date="2014" name="Int. J. Syst. Evol. Microbiol.">
        <title>Complete genome sequence of Corynebacterium casei LMG S-19264T (=DSM 44701T), isolated from a smear-ripened cheese.</title>
        <authorList>
            <consortium name="US DOE Joint Genome Institute (JGI-PGF)"/>
            <person name="Walter F."/>
            <person name="Albersmeier A."/>
            <person name="Kalinowski J."/>
            <person name="Ruckert C."/>
        </authorList>
    </citation>
    <scope>NUCLEOTIDE SEQUENCE</scope>
    <source>
        <strain evidence="1">CCM 8711</strain>
    </source>
</reference>
<organism evidence="1 2">
    <name type="scientific">Mucilaginibacter galii</name>
    <dbReference type="NCBI Taxonomy" id="2005073"/>
    <lineage>
        <taxon>Bacteria</taxon>
        <taxon>Pseudomonadati</taxon>
        <taxon>Bacteroidota</taxon>
        <taxon>Sphingobacteriia</taxon>
        <taxon>Sphingobacteriales</taxon>
        <taxon>Sphingobacteriaceae</taxon>
        <taxon>Mucilaginibacter</taxon>
    </lineage>
</organism>
<dbReference type="Pfam" id="PF00657">
    <property type="entry name" value="Lipase_GDSL"/>
    <property type="match status" value="1"/>
</dbReference>